<gene>
    <name evidence="3" type="ORF">PSIN1315_LOCUS3976</name>
</gene>
<protein>
    <recommendedName>
        <fullName evidence="2">Splicing factor Cactin C-terminal domain-containing protein</fullName>
    </recommendedName>
</protein>
<evidence type="ECO:0000256" key="1">
    <source>
        <dbReference type="SAM" id="MobiDB-lite"/>
    </source>
</evidence>
<name>A0A7S3F9A0_9VIRI</name>
<feature type="compositionally biased region" description="Basic residues" evidence="1">
    <location>
        <begin position="1"/>
        <end position="18"/>
    </location>
</feature>
<dbReference type="AlphaFoldDB" id="A0A7S3F9A0"/>
<reference evidence="3" key="1">
    <citation type="submission" date="2021-01" db="EMBL/GenBank/DDBJ databases">
        <authorList>
            <person name="Corre E."/>
            <person name="Pelletier E."/>
            <person name="Niang G."/>
            <person name="Scheremetjew M."/>
            <person name="Finn R."/>
            <person name="Kale V."/>
            <person name="Holt S."/>
            <person name="Cochrane G."/>
            <person name="Meng A."/>
            <person name="Brown T."/>
            <person name="Cohen L."/>
        </authorList>
    </citation>
    <scope>NUCLEOTIDE SEQUENCE</scope>
    <source>
        <strain evidence="3">RCC927</strain>
    </source>
</reference>
<sequence length="248" mass="28247">MRQLRQLRRERARGRGRALARTEAAESASDKKELTGLAAQLDEMTREEQAMGQQPSSGARKMLPDAGMRWEMSQPASRGDEADVAAAAGFRTDTEREMGSMAQGEGNYRQEVAVDDGLGGWAHDRFKPRKPLYFNRVSTSYQWNNYNRTHYDFDNPPPKSVSGYKFNIFYPDLIDKSKTPTYKFLPDPASPSGETILIKFHAGAPYEDVAFRVVNGPIAHGARRGQRNTFERGVLRVWYNLEFLRYRK</sequence>
<dbReference type="PANTHER" id="PTHR21737:SF4">
    <property type="entry name" value="SPLICING FACTOR CACTIN"/>
    <property type="match status" value="1"/>
</dbReference>
<organism evidence="3">
    <name type="scientific">Prasinoderma singulare</name>
    <dbReference type="NCBI Taxonomy" id="676789"/>
    <lineage>
        <taxon>Eukaryota</taxon>
        <taxon>Viridiplantae</taxon>
        <taxon>Prasinodermophyta</taxon>
        <taxon>Prasinodermophyceae</taxon>
        <taxon>Prasinodermales</taxon>
        <taxon>Prasinodermaceae</taxon>
        <taxon>Prasinoderma</taxon>
    </lineage>
</organism>
<dbReference type="GO" id="GO:0005737">
    <property type="term" value="C:cytoplasm"/>
    <property type="evidence" value="ECO:0007669"/>
    <property type="project" value="TreeGrafter"/>
</dbReference>
<dbReference type="GO" id="GO:0045292">
    <property type="term" value="P:mRNA cis splicing, via spliceosome"/>
    <property type="evidence" value="ECO:0007669"/>
    <property type="project" value="TreeGrafter"/>
</dbReference>
<dbReference type="SMART" id="SM01050">
    <property type="entry name" value="CactinC_cactus"/>
    <property type="match status" value="1"/>
</dbReference>
<evidence type="ECO:0000313" key="3">
    <source>
        <dbReference type="EMBL" id="CAE0132477.1"/>
    </source>
</evidence>
<dbReference type="Pfam" id="PF09732">
    <property type="entry name" value="CactinC_cactus"/>
    <property type="match status" value="1"/>
</dbReference>
<dbReference type="InterPro" id="IPR019134">
    <property type="entry name" value="Cactin_C"/>
</dbReference>
<accession>A0A7S3F9A0</accession>
<feature type="domain" description="Splicing factor Cactin C-terminal" evidence="2">
    <location>
        <begin position="123"/>
        <end position="248"/>
    </location>
</feature>
<feature type="region of interest" description="Disordered" evidence="1">
    <location>
        <begin position="1"/>
        <end position="62"/>
    </location>
</feature>
<proteinExistence type="predicted"/>
<dbReference type="GO" id="GO:0005681">
    <property type="term" value="C:spliceosomal complex"/>
    <property type="evidence" value="ECO:0007669"/>
    <property type="project" value="TreeGrafter"/>
</dbReference>
<evidence type="ECO:0000259" key="2">
    <source>
        <dbReference type="Pfam" id="PF09732"/>
    </source>
</evidence>
<dbReference type="EMBL" id="HBHY01006171">
    <property type="protein sequence ID" value="CAE0132477.1"/>
    <property type="molecule type" value="Transcribed_RNA"/>
</dbReference>
<dbReference type="PANTHER" id="PTHR21737">
    <property type="entry name" value="POLYGLUTAMINE BINDING PROTEIN 1/MARVEL MEMBRANE-ASSOCIATING DOMAIN CONTAINING 3"/>
    <property type="match status" value="1"/>
</dbReference>